<gene>
    <name evidence="2" type="ORF">H1P_1380006</name>
</gene>
<reference evidence="2 3" key="1">
    <citation type="submission" date="2019-01" db="EMBL/GenBank/DDBJ databases">
        <authorList>
            <person name="Brito A."/>
        </authorList>
    </citation>
    <scope>NUCLEOTIDE SEQUENCE [LARGE SCALE GENOMIC DNA]</scope>
    <source>
        <strain evidence="2">1</strain>
    </source>
</reference>
<dbReference type="RefSeq" id="WP_144870103.1">
    <property type="nucleotide sequence ID" value="NZ_LR213890.1"/>
</dbReference>
<dbReference type="AlphaFoldDB" id="A0A563VL69"/>
<accession>A0A563VL69</accession>
<dbReference type="PANTHER" id="PTHR46832">
    <property type="entry name" value="5'-METHYLTHIOADENOSINE/S-ADENOSYLHOMOCYSTEINE NUCLEOSIDASE"/>
    <property type="match status" value="1"/>
</dbReference>
<dbReference type="InterPro" id="IPR011990">
    <property type="entry name" value="TPR-like_helical_dom_sf"/>
</dbReference>
<dbReference type="InterPro" id="IPR000845">
    <property type="entry name" value="Nucleoside_phosphorylase_d"/>
</dbReference>
<protein>
    <submittedName>
        <fullName evidence="2">Purine or other phosphorylase family 1</fullName>
    </submittedName>
</protein>
<dbReference type="SUPFAM" id="SSF48452">
    <property type="entry name" value="TPR-like"/>
    <property type="match status" value="1"/>
</dbReference>
<evidence type="ECO:0000313" key="2">
    <source>
        <dbReference type="EMBL" id="VEP12179.1"/>
    </source>
</evidence>
<dbReference type="GO" id="GO:0008782">
    <property type="term" value="F:adenosylhomocysteine nucleosidase activity"/>
    <property type="evidence" value="ECO:0007669"/>
    <property type="project" value="TreeGrafter"/>
</dbReference>
<evidence type="ECO:0000313" key="3">
    <source>
        <dbReference type="Proteomes" id="UP000320055"/>
    </source>
</evidence>
<dbReference type="Pfam" id="PF01048">
    <property type="entry name" value="PNP_UDP_1"/>
    <property type="match status" value="1"/>
</dbReference>
<dbReference type="InterPro" id="IPR035994">
    <property type="entry name" value="Nucleoside_phosphorylase_sf"/>
</dbReference>
<dbReference type="GO" id="GO:0009116">
    <property type="term" value="P:nucleoside metabolic process"/>
    <property type="evidence" value="ECO:0007669"/>
    <property type="project" value="InterPro"/>
</dbReference>
<dbReference type="OrthoDB" id="5519916at2"/>
<dbReference type="SUPFAM" id="SSF53167">
    <property type="entry name" value="Purine and uridine phosphorylases"/>
    <property type="match status" value="1"/>
</dbReference>
<dbReference type="Gene3D" id="3.40.50.1580">
    <property type="entry name" value="Nucleoside phosphorylase domain"/>
    <property type="match status" value="1"/>
</dbReference>
<proteinExistence type="predicted"/>
<evidence type="ECO:0000259" key="1">
    <source>
        <dbReference type="Pfam" id="PF01048"/>
    </source>
</evidence>
<dbReference type="GO" id="GO:0005829">
    <property type="term" value="C:cytosol"/>
    <property type="evidence" value="ECO:0007669"/>
    <property type="project" value="TreeGrafter"/>
</dbReference>
<dbReference type="SMART" id="SM00028">
    <property type="entry name" value="TPR"/>
    <property type="match status" value="3"/>
</dbReference>
<dbReference type="EMBL" id="CAACVJ010000044">
    <property type="protein sequence ID" value="VEP12179.1"/>
    <property type="molecule type" value="Genomic_DNA"/>
</dbReference>
<dbReference type="Pfam" id="PF13424">
    <property type="entry name" value="TPR_12"/>
    <property type="match status" value="1"/>
</dbReference>
<keyword evidence="3" id="KW-1185">Reference proteome</keyword>
<name>A0A563VL69_9CYAN</name>
<dbReference type="Gene3D" id="1.25.40.10">
    <property type="entry name" value="Tetratricopeptide repeat domain"/>
    <property type="match status" value="1"/>
</dbReference>
<dbReference type="Proteomes" id="UP000320055">
    <property type="component" value="Unassembled WGS sequence"/>
</dbReference>
<dbReference type="GO" id="GO:0019284">
    <property type="term" value="P:L-methionine salvage from S-adenosylmethionine"/>
    <property type="evidence" value="ECO:0007669"/>
    <property type="project" value="TreeGrafter"/>
</dbReference>
<dbReference type="PANTHER" id="PTHR46832:SF1">
    <property type="entry name" value="5'-METHYLTHIOADENOSINE_S-ADENOSYLHOMOCYSTEINE NUCLEOSIDASE"/>
    <property type="match status" value="1"/>
</dbReference>
<feature type="domain" description="Nucleoside phosphorylase" evidence="1">
    <location>
        <begin position="357"/>
        <end position="587"/>
    </location>
</feature>
<dbReference type="InterPro" id="IPR019734">
    <property type="entry name" value="TPR_rpt"/>
</dbReference>
<organism evidence="2 3">
    <name type="scientific">Hyella patelloides LEGE 07179</name>
    <dbReference type="NCBI Taxonomy" id="945734"/>
    <lineage>
        <taxon>Bacteria</taxon>
        <taxon>Bacillati</taxon>
        <taxon>Cyanobacteriota</taxon>
        <taxon>Cyanophyceae</taxon>
        <taxon>Pleurocapsales</taxon>
        <taxon>Hyellaceae</taxon>
        <taxon>Hyella</taxon>
    </lineage>
</organism>
<sequence>MMGSHQEKINITSLIRSAEKFKREGKYSEAAKQYLLIQEQAFQTANQQWKIIALHGLGTIHTCLGNYKIAIEYHSQQLNISRSIDTSLETAVALTSLGYNYYFIENFKDASSYQDSSRNIVRRIDSKEASKIEAKALNYLGLIHSKLTKYEVADFLYDQSINIMKKLISDVEFKKNKLNISKVESEKTKLTFNENNIDFCSWVESDANKLDFKKNDIDIEFNNDIVELLYDFYAISINLTINKREFNQDNILLLEQEIAIKLQELSLSFNRLGAFVQESNAIYQLAKTHKIIGDVDTAKKYCMQSLSIVNELNIPLKNECNKLIKKLDAQYQTYEDFPESQEIEENSCESIKKEIDVVLLTATDIELLKVLQLLKPYPRKQNIQRVYSESATYHLGKFGAYKTVVTRCRIGSINNNEATLAVEQVLRKWNPKAIIMVGIACGRDPTKQKIGDVLIASEIQPYESQRVGKETINRNIPKSSNKTLLDRFDCVHDWKSKSIDGMFCNPPEVGSILSGEKLIDNPEFKAELFEQFPEAIGGEMEGAALCAASERVGTAWILVKSISDWGDGKKHNKHQPLAAGAAASFVHYVLSQKTILNGIQKPRGE</sequence>
<dbReference type="GO" id="GO:0008930">
    <property type="term" value="F:methylthioadenosine nucleosidase activity"/>
    <property type="evidence" value="ECO:0007669"/>
    <property type="project" value="TreeGrafter"/>
</dbReference>